<dbReference type="Gene3D" id="1.20.1730.10">
    <property type="entry name" value="Sodium/glucose cotransporter"/>
    <property type="match status" value="1"/>
</dbReference>
<dbReference type="Pfam" id="PF00474">
    <property type="entry name" value="SSF"/>
    <property type="match status" value="1"/>
</dbReference>
<dbReference type="PANTHER" id="PTHR45897:SF4">
    <property type="entry name" value="HIGH-AFFINITY CHOLINE TRANSPORTER 1"/>
    <property type="match status" value="1"/>
</dbReference>
<keyword evidence="8" id="KW-0915">Sodium</keyword>
<keyword evidence="4 13" id="KW-0812">Transmembrane</keyword>
<dbReference type="AlphaFoldDB" id="A0A381PWM3"/>
<evidence type="ECO:0000256" key="9">
    <source>
        <dbReference type="ARBA" id="ARBA00023065"/>
    </source>
</evidence>
<feature type="transmembrane region" description="Helical" evidence="13">
    <location>
        <begin position="456"/>
        <end position="477"/>
    </location>
</feature>
<evidence type="ECO:0000256" key="2">
    <source>
        <dbReference type="ARBA" id="ARBA00006434"/>
    </source>
</evidence>
<evidence type="ECO:0000256" key="10">
    <source>
        <dbReference type="ARBA" id="ARBA00023136"/>
    </source>
</evidence>
<dbReference type="GO" id="GO:0008292">
    <property type="term" value="P:acetylcholine biosynthetic process"/>
    <property type="evidence" value="ECO:0007669"/>
    <property type="project" value="TreeGrafter"/>
</dbReference>
<feature type="transmembrane region" description="Helical" evidence="13">
    <location>
        <begin position="313"/>
        <end position="335"/>
    </location>
</feature>
<evidence type="ECO:0000313" key="14">
    <source>
        <dbReference type="EMBL" id="SUZ71476.1"/>
    </source>
</evidence>
<gene>
    <name evidence="14" type="ORF">METZ01_LOCUS24330</name>
</gene>
<feature type="transmembrane region" description="Helical" evidence="13">
    <location>
        <begin position="6"/>
        <end position="27"/>
    </location>
</feature>
<proteinExistence type="inferred from homology"/>
<feature type="transmembrane region" description="Helical" evidence="13">
    <location>
        <begin position="268"/>
        <end position="293"/>
    </location>
</feature>
<reference evidence="14" key="1">
    <citation type="submission" date="2018-05" db="EMBL/GenBank/DDBJ databases">
        <authorList>
            <person name="Lanie J.A."/>
            <person name="Ng W.-L."/>
            <person name="Kazmierczak K.M."/>
            <person name="Andrzejewski T.M."/>
            <person name="Davidsen T.M."/>
            <person name="Wayne K.J."/>
            <person name="Tettelin H."/>
            <person name="Glass J.I."/>
            <person name="Rusch D."/>
            <person name="Podicherti R."/>
            <person name="Tsui H.-C.T."/>
            <person name="Winkler M.E."/>
        </authorList>
    </citation>
    <scope>NUCLEOTIDE SEQUENCE</scope>
</reference>
<feature type="transmembrane region" description="Helical" evidence="13">
    <location>
        <begin position="124"/>
        <end position="147"/>
    </location>
</feature>
<evidence type="ECO:0000256" key="7">
    <source>
        <dbReference type="ARBA" id="ARBA00022989"/>
    </source>
</evidence>
<feature type="transmembrane region" description="Helical" evidence="13">
    <location>
        <begin position="48"/>
        <end position="67"/>
    </location>
</feature>
<comment type="similarity">
    <text evidence="2">Belongs to the sodium:solute symporter (SSF) (TC 2.A.21) family.</text>
</comment>
<dbReference type="InterPro" id="IPR038377">
    <property type="entry name" value="Na/Glc_symporter_sf"/>
</dbReference>
<keyword evidence="5" id="KW-0769">Symport</keyword>
<comment type="subcellular location">
    <subcellularLocation>
        <location evidence="1">Membrane</location>
        <topology evidence="1">Multi-pass membrane protein</topology>
    </subcellularLocation>
</comment>
<feature type="transmembrane region" description="Helical" evidence="13">
    <location>
        <begin position="419"/>
        <end position="436"/>
    </location>
</feature>
<dbReference type="EMBL" id="UINC01001123">
    <property type="protein sequence ID" value="SUZ71476.1"/>
    <property type="molecule type" value="Genomic_DNA"/>
</dbReference>
<protein>
    <recommendedName>
        <fullName evidence="15">Sodium:solute symporter</fullName>
    </recommendedName>
</protein>
<evidence type="ECO:0000256" key="13">
    <source>
        <dbReference type="SAM" id="Phobius"/>
    </source>
</evidence>
<keyword evidence="3" id="KW-0813">Transport</keyword>
<organism evidence="14">
    <name type="scientific">marine metagenome</name>
    <dbReference type="NCBI Taxonomy" id="408172"/>
    <lineage>
        <taxon>unclassified sequences</taxon>
        <taxon>metagenomes</taxon>
        <taxon>ecological metagenomes</taxon>
    </lineage>
</organism>
<keyword evidence="10 13" id="KW-0472">Membrane</keyword>
<feature type="transmembrane region" description="Helical" evidence="13">
    <location>
        <begin position="367"/>
        <end position="384"/>
    </location>
</feature>
<evidence type="ECO:0000256" key="12">
    <source>
        <dbReference type="ARBA" id="ARBA00023201"/>
    </source>
</evidence>
<feature type="non-terminal residue" evidence="14">
    <location>
        <position position="490"/>
    </location>
</feature>
<feature type="transmembrane region" description="Helical" evidence="13">
    <location>
        <begin position="187"/>
        <end position="216"/>
    </location>
</feature>
<dbReference type="CDD" id="cd11474">
    <property type="entry name" value="SLC5sbd_CHT"/>
    <property type="match status" value="1"/>
</dbReference>
<dbReference type="InterPro" id="IPR052244">
    <property type="entry name" value="Choline_transporter"/>
</dbReference>
<keyword evidence="9" id="KW-0406">Ion transport</keyword>
<keyword evidence="6" id="KW-0530">Neurotransmitter biosynthesis</keyword>
<evidence type="ECO:0000256" key="8">
    <source>
        <dbReference type="ARBA" id="ARBA00023053"/>
    </source>
</evidence>
<sequence length="490" mass="52672">MSLDTLTINWFAVLCIASLYLFLYLLGSRASRRAAILDFTAMTLAGRRLPLGIGILTVTATWVGGGYLNGTVEAIHLGGLWHAQAPWGYALSLIIGGLWFAPTMRRLNCTTMLDPFQKRYGPRVAAWLYVPALMGEVFWTAAILTALGVSFEVIAGIPFTPGVILSVIVAMAYTARSGLWAVAITDVVQLALLLVGLSAAAWFASVEVGGITLAWTTYSSSEIAQPPMSWIPWSDAALLLICGGIPWHAYFQRVLATKSPSDARRLSIWAGGLSLTVAIPAMAIGVIGTSVNWSQLIGSDPDAAMILPLVLRYLTSPVVATLGLIAMAAAVMSSVDSSILSASSMATWNIYRPLIKPEATSTDLNRIIRRLIIAVGCAATLIALNTRSVYSLWFLSSDFVYCILFPQLVCALYDRRANWIGASAGYIVAFTLRLGAGEPLLGLTPFISYAEDVSTGLVWFPFRTFAMLAGLFTIIGVSRLTGRRCPAVQL</sequence>
<evidence type="ECO:0000256" key="11">
    <source>
        <dbReference type="ARBA" id="ARBA00023180"/>
    </source>
</evidence>
<feature type="transmembrane region" description="Helical" evidence="13">
    <location>
        <begin position="390"/>
        <end position="412"/>
    </location>
</feature>
<evidence type="ECO:0000256" key="1">
    <source>
        <dbReference type="ARBA" id="ARBA00004141"/>
    </source>
</evidence>
<feature type="non-terminal residue" evidence="14">
    <location>
        <position position="1"/>
    </location>
</feature>
<evidence type="ECO:0000256" key="4">
    <source>
        <dbReference type="ARBA" id="ARBA00022692"/>
    </source>
</evidence>
<dbReference type="PANTHER" id="PTHR45897">
    <property type="entry name" value="HIGH-AFFINITY CHOLINE TRANSPORTER 1"/>
    <property type="match status" value="1"/>
</dbReference>
<dbReference type="PROSITE" id="PS50283">
    <property type="entry name" value="NA_SOLUT_SYMP_3"/>
    <property type="match status" value="1"/>
</dbReference>
<keyword evidence="7 13" id="KW-1133">Transmembrane helix</keyword>
<dbReference type="GO" id="GO:0005307">
    <property type="term" value="F:choline:sodium symporter activity"/>
    <property type="evidence" value="ECO:0007669"/>
    <property type="project" value="TreeGrafter"/>
</dbReference>
<evidence type="ECO:0000256" key="3">
    <source>
        <dbReference type="ARBA" id="ARBA00022448"/>
    </source>
</evidence>
<feature type="transmembrane region" description="Helical" evidence="13">
    <location>
        <begin position="87"/>
        <end position="104"/>
    </location>
</feature>
<feature type="transmembrane region" description="Helical" evidence="13">
    <location>
        <begin position="153"/>
        <end position="175"/>
    </location>
</feature>
<keyword evidence="12" id="KW-0739">Sodium transport</keyword>
<accession>A0A381PWM3</accession>
<evidence type="ECO:0000256" key="5">
    <source>
        <dbReference type="ARBA" id="ARBA00022847"/>
    </source>
</evidence>
<evidence type="ECO:0008006" key="15">
    <source>
        <dbReference type="Google" id="ProtNLM"/>
    </source>
</evidence>
<keyword evidence="11" id="KW-0325">Glycoprotein</keyword>
<evidence type="ECO:0000256" key="6">
    <source>
        <dbReference type="ARBA" id="ARBA00022979"/>
    </source>
</evidence>
<feature type="transmembrane region" description="Helical" evidence="13">
    <location>
        <begin position="236"/>
        <end position="256"/>
    </location>
</feature>
<dbReference type="InterPro" id="IPR001734">
    <property type="entry name" value="Na/solute_symporter"/>
</dbReference>
<name>A0A381PWM3_9ZZZZ</name>
<dbReference type="GO" id="GO:0005886">
    <property type="term" value="C:plasma membrane"/>
    <property type="evidence" value="ECO:0007669"/>
    <property type="project" value="TreeGrafter"/>
</dbReference>